<evidence type="ECO:0000313" key="1">
    <source>
        <dbReference type="EMBL" id="NWH05868.1"/>
    </source>
</evidence>
<dbReference type="Proteomes" id="UP000553343">
    <property type="component" value="Unassembled WGS sequence"/>
</dbReference>
<evidence type="ECO:0000313" key="2">
    <source>
        <dbReference type="Proteomes" id="UP000553343"/>
    </source>
</evidence>
<name>A0A850TB70_9BACT</name>
<dbReference type="AlphaFoldDB" id="A0A850TB70"/>
<dbReference type="Gene3D" id="3.40.50.12370">
    <property type="match status" value="1"/>
</dbReference>
<protein>
    <submittedName>
        <fullName evidence="1">Universal stress protein</fullName>
    </submittedName>
</protein>
<proteinExistence type="predicted"/>
<dbReference type="EMBL" id="JACADJ010000049">
    <property type="protein sequence ID" value="NWH05868.1"/>
    <property type="molecule type" value="Genomic_DNA"/>
</dbReference>
<keyword evidence="2" id="KW-1185">Reference proteome</keyword>
<reference evidence="1 2" key="1">
    <citation type="submission" date="2020-06" db="EMBL/GenBank/DDBJ databases">
        <title>High-quality draft genome of sulfate reducer Desulfobacter latus type strain AcrS2 isolated from marine sediment.</title>
        <authorList>
            <person name="Hoppe M."/>
            <person name="Larsen C.K."/>
            <person name="Marshall I.P.G."/>
            <person name="Schramm A."/>
            <person name="Marietou A.G."/>
        </authorList>
    </citation>
    <scope>NUCLEOTIDE SEQUENCE [LARGE SCALE GENOMIC DNA]</scope>
    <source>
        <strain evidence="1 2">AcRS2</strain>
    </source>
</reference>
<accession>A0A850TB70</accession>
<dbReference type="RefSeq" id="WP_178367322.1">
    <property type="nucleotide sequence ID" value="NZ_JACADJ010000049.1"/>
</dbReference>
<comment type="caution">
    <text evidence="1">The sequence shown here is derived from an EMBL/GenBank/DDBJ whole genome shotgun (WGS) entry which is preliminary data.</text>
</comment>
<sequence>MNYKLLHIFRNTPFGRETFLQSLYFCKTINAHPVVYIPKTDKFLMYFANDVVQVNLDNSFLAFPDTAREHVIALFDEAGIPPRFYEPKNFTASTLPDISSQFDYMCSPRSISDLSSKIGLGLLGPKVRRMIKQATFPILIASPVFKAWQSISVFFGGSANAMNALVLGLKIAIASGFPLKIYTVLENDNEDVYRDMVRNSELEELVDQYVIEWCFYESSGFDRMLYEVPHDSLIVLGAYGHGVIKEILLGSKMEHIQSTVTNNLLVTGPNCRISLESATQA</sequence>
<organism evidence="1 2">
    <name type="scientific">Desulfobacter latus</name>
    <dbReference type="NCBI Taxonomy" id="2292"/>
    <lineage>
        <taxon>Bacteria</taxon>
        <taxon>Pseudomonadati</taxon>
        <taxon>Thermodesulfobacteriota</taxon>
        <taxon>Desulfobacteria</taxon>
        <taxon>Desulfobacterales</taxon>
        <taxon>Desulfobacteraceae</taxon>
        <taxon>Desulfobacter</taxon>
    </lineage>
</organism>
<dbReference type="SUPFAM" id="SSF52402">
    <property type="entry name" value="Adenine nucleotide alpha hydrolases-like"/>
    <property type="match status" value="1"/>
</dbReference>
<gene>
    <name evidence="1" type="ORF">HXW94_12870</name>
</gene>